<dbReference type="InterPro" id="IPR023631">
    <property type="entry name" value="Amidase_dom"/>
</dbReference>
<dbReference type="PANTHER" id="PTHR46310">
    <property type="entry name" value="AMIDASE 1"/>
    <property type="match status" value="1"/>
</dbReference>
<name>A0A9N9QDL5_9HELO</name>
<dbReference type="Proteomes" id="UP000701801">
    <property type="component" value="Unassembled WGS sequence"/>
</dbReference>
<evidence type="ECO:0000313" key="3">
    <source>
        <dbReference type="EMBL" id="CAG8984269.1"/>
    </source>
</evidence>
<sequence length="545" mass="61504">MEEIRGKEGTAIAKYLNQKTDSPQYVTIIPLPDDCNSVKEDWLKSIVTKYEEEGDIFSKEFLRGIIFSGAHSVEFAPEATQYLHTIGTTWLDMNDNKNCDLSQCAGPHLIVNGQPFAIWRLYDDSQGAFLIPVVPATKGSSAYSELLLCGTNSQSLSVAVPSRLRAMSSAAKLLSGWRIAVKDIFQVKGIKTSVCNRAYYELYPEASQTAAYIQMLEDMGAVLFGTTKLAAFAATEEPIECVDYQAPWNPRADGYQSPAGSSSGSGVAVASYEWVDFAIGSNTSGSGRRPGHWNGCFAHRPTHGVLPFDGYIPSFRQFDTPTYYARDVETCKEFASKWYGDKLPSKQASLPPTIIYPTDYMSLITNQDQLRIINEFTTDLENSLGIKHQKLSFKDIWNADPPKEAHGESFEEYMKDACRNSFFYEDYHHFDKFREDYREKFSKDPYVSPPVRWQWNLSAGITREERDVAVERLAVYKCWFSERIGQEAIVLIPIENITPRYRDEPLGKYFNPVGVPMLFVSPILGAPEFTVPSEQFNFEPHLILI</sequence>
<comment type="caution">
    <text evidence="3">The sequence shown here is derived from an EMBL/GenBank/DDBJ whole genome shotgun (WGS) entry which is preliminary data.</text>
</comment>
<reference evidence="3" key="1">
    <citation type="submission" date="2021-07" db="EMBL/GenBank/DDBJ databases">
        <authorList>
            <person name="Durling M."/>
        </authorList>
    </citation>
    <scope>NUCLEOTIDE SEQUENCE</scope>
</reference>
<proteinExistence type="predicted"/>
<evidence type="ECO:0000259" key="1">
    <source>
        <dbReference type="Pfam" id="PF01425"/>
    </source>
</evidence>
<dbReference type="PANTHER" id="PTHR46310:SF7">
    <property type="entry name" value="AMIDASE 1"/>
    <property type="match status" value="1"/>
</dbReference>
<protein>
    <recommendedName>
        <fullName evidence="5">Amidase domain-containing protein</fullName>
    </recommendedName>
</protein>
<dbReference type="OrthoDB" id="5423360at2759"/>
<dbReference type="AlphaFoldDB" id="A0A9N9QDL5"/>
<dbReference type="InterPro" id="IPR058329">
    <property type="entry name" value="Arp1_N"/>
</dbReference>
<gene>
    <name evidence="3" type="ORF">HYALB_00010694</name>
</gene>
<feature type="domain" description="Scytalone dehydratase-like protein Arp1 N-terminal" evidence="2">
    <location>
        <begin position="18"/>
        <end position="95"/>
    </location>
</feature>
<evidence type="ECO:0000313" key="4">
    <source>
        <dbReference type="Proteomes" id="UP000701801"/>
    </source>
</evidence>
<dbReference type="Pfam" id="PF01425">
    <property type="entry name" value="Amidase"/>
    <property type="match status" value="1"/>
</dbReference>
<evidence type="ECO:0008006" key="5">
    <source>
        <dbReference type="Google" id="ProtNLM"/>
    </source>
</evidence>
<keyword evidence="4" id="KW-1185">Reference proteome</keyword>
<dbReference type="SUPFAM" id="SSF75304">
    <property type="entry name" value="Amidase signature (AS) enzymes"/>
    <property type="match status" value="1"/>
</dbReference>
<dbReference type="EMBL" id="CAJVRM010000755">
    <property type="protein sequence ID" value="CAG8984269.1"/>
    <property type="molecule type" value="Genomic_DNA"/>
</dbReference>
<feature type="domain" description="Amidase" evidence="1">
    <location>
        <begin position="168"/>
        <end position="349"/>
    </location>
</feature>
<dbReference type="Gene3D" id="3.90.1300.10">
    <property type="entry name" value="Amidase signature (AS) domain"/>
    <property type="match status" value="1"/>
</dbReference>
<organism evidence="3 4">
    <name type="scientific">Hymenoscyphus albidus</name>
    <dbReference type="NCBI Taxonomy" id="595503"/>
    <lineage>
        <taxon>Eukaryota</taxon>
        <taxon>Fungi</taxon>
        <taxon>Dikarya</taxon>
        <taxon>Ascomycota</taxon>
        <taxon>Pezizomycotina</taxon>
        <taxon>Leotiomycetes</taxon>
        <taxon>Helotiales</taxon>
        <taxon>Helotiaceae</taxon>
        <taxon>Hymenoscyphus</taxon>
    </lineage>
</organism>
<dbReference type="Pfam" id="PF26053">
    <property type="entry name" value="DUF8016"/>
    <property type="match status" value="1"/>
</dbReference>
<dbReference type="InterPro" id="IPR036928">
    <property type="entry name" value="AS_sf"/>
</dbReference>
<accession>A0A9N9QDL5</accession>
<evidence type="ECO:0000259" key="2">
    <source>
        <dbReference type="Pfam" id="PF26053"/>
    </source>
</evidence>